<name>A0A0V0GED1_SOLCH</name>
<accession>A0A0V0GED1</accession>
<organism evidence="1">
    <name type="scientific">Solanum chacoense</name>
    <name type="common">Chaco potato</name>
    <dbReference type="NCBI Taxonomy" id="4108"/>
    <lineage>
        <taxon>Eukaryota</taxon>
        <taxon>Viridiplantae</taxon>
        <taxon>Streptophyta</taxon>
        <taxon>Embryophyta</taxon>
        <taxon>Tracheophyta</taxon>
        <taxon>Spermatophyta</taxon>
        <taxon>Magnoliopsida</taxon>
        <taxon>eudicotyledons</taxon>
        <taxon>Gunneridae</taxon>
        <taxon>Pentapetalae</taxon>
        <taxon>asterids</taxon>
        <taxon>lamiids</taxon>
        <taxon>Solanales</taxon>
        <taxon>Solanaceae</taxon>
        <taxon>Solanoideae</taxon>
        <taxon>Solaneae</taxon>
        <taxon>Solanum</taxon>
    </lineage>
</organism>
<proteinExistence type="predicted"/>
<evidence type="ECO:0000313" key="1">
    <source>
        <dbReference type="EMBL" id="JAP06548.1"/>
    </source>
</evidence>
<protein>
    <submittedName>
        <fullName evidence="1">Putative ovule protein</fullName>
    </submittedName>
</protein>
<reference evidence="1" key="1">
    <citation type="submission" date="2015-12" db="EMBL/GenBank/DDBJ databases">
        <title>Gene expression during late stages of embryo sac development: a critical building block for successful pollen-pistil interactions.</title>
        <authorList>
            <person name="Liu Y."/>
            <person name="Joly V."/>
            <person name="Sabar M."/>
            <person name="Matton D.P."/>
        </authorList>
    </citation>
    <scope>NUCLEOTIDE SEQUENCE</scope>
</reference>
<dbReference type="EMBL" id="GEDG01040948">
    <property type="protein sequence ID" value="JAP06548.1"/>
    <property type="molecule type" value="Transcribed_RNA"/>
</dbReference>
<sequence length="74" mass="8637">MIGKHHSKIFHILCTRMYEFLVTVKRPVTLRGRQALQTRKATELPNVKDQPLHVLSLYTTKLYTRTSSRCIVVL</sequence>
<dbReference type="AlphaFoldDB" id="A0A0V0GED1"/>